<name>A0ABN1H748_9ACTN</name>
<dbReference type="InterPro" id="IPR029074">
    <property type="entry name" value="Imm49"/>
</dbReference>
<protein>
    <submittedName>
        <fullName evidence="1">Uncharacterized protein</fullName>
    </submittedName>
</protein>
<comment type="caution">
    <text evidence="1">The sequence shown here is derived from an EMBL/GenBank/DDBJ whole genome shotgun (WGS) entry which is preliminary data.</text>
</comment>
<dbReference type="EMBL" id="BAAAGU010000002">
    <property type="protein sequence ID" value="GAA0631038.1"/>
    <property type="molecule type" value="Genomic_DNA"/>
</dbReference>
<gene>
    <name evidence="1" type="ORF">GCM10009535_03160</name>
</gene>
<proteinExistence type="predicted"/>
<dbReference type="Proteomes" id="UP001500724">
    <property type="component" value="Unassembled WGS sequence"/>
</dbReference>
<keyword evidence="2" id="KW-1185">Reference proteome</keyword>
<sequence>MSAEAAPRSLLPYRTVALAALAVRVHGWDLRVRSPYLPPGLLQAPAHAASV</sequence>
<evidence type="ECO:0000313" key="2">
    <source>
        <dbReference type="Proteomes" id="UP001500724"/>
    </source>
</evidence>
<reference evidence="1 2" key="1">
    <citation type="journal article" date="2019" name="Int. J. Syst. Evol. Microbiol.">
        <title>The Global Catalogue of Microorganisms (GCM) 10K type strain sequencing project: providing services to taxonomists for standard genome sequencing and annotation.</title>
        <authorList>
            <consortium name="The Broad Institute Genomics Platform"/>
            <consortium name="The Broad Institute Genome Sequencing Center for Infectious Disease"/>
            <person name="Wu L."/>
            <person name="Ma J."/>
        </authorList>
    </citation>
    <scope>NUCLEOTIDE SEQUENCE [LARGE SCALE GENOMIC DNA]</scope>
    <source>
        <strain evidence="1 2">JCM 10367</strain>
    </source>
</reference>
<dbReference type="Pfam" id="PF15575">
    <property type="entry name" value="Imm49"/>
    <property type="match status" value="1"/>
</dbReference>
<accession>A0ABN1H748</accession>
<organism evidence="1 2">
    <name type="scientific">Streptomyces thermocarboxydovorans</name>
    <dbReference type="NCBI Taxonomy" id="59298"/>
    <lineage>
        <taxon>Bacteria</taxon>
        <taxon>Bacillati</taxon>
        <taxon>Actinomycetota</taxon>
        <taxon>Actinomycetes</taxon>
        <taxon>Kitasatosporales</taxon>
        <taxon>Streptomycetaceae</taxon>
        <taxon>Streptomyces</taxon>
    </lineage>
</organism>
<evidence type="ECO:0000313" key="1">
    <source>
        <dbReference type="EMBL" id="GAA0631038.1"/>
    </source>
</evidence>